<dbReference type="Proteomes" id="UP000818029">
    <property type="component" value="Unplaced"/>
</dbReference>
<accession>A0ABM3BGP0</accession>
<dbReference type="GeneID" id="121226258"/>
<keyword evidence="2" id="KW-1185">Reference proteome</keyword>
<evidence type="ECO:0000256" key="1">
    <source>
        <dbReference type="SAM" id="MobiDB-lite"/>
    </source>
</evidence>
<sequence length="103" mass="11276">MPKRKVRSHLIVQGTPNSAETNSTEQQTAIGSSNVPVTPEEPIEVQNETGGTRRVCGRIVLSDLYDLDPVERVQVSSNSFGQPVGSEDREQVGKQRTVIRSKS</sequence>
<gene>
    <name evidence="3" type="primary">LOC121226258</name>
</gene>
<reference evidence="3" key="1">
    <citation type="submission" date="2025-08" db="UniProtKB">
        <authorList>
            <consortium name="RefSeq"/>
        </authorList>
    </citation>
    <scope>IDENTIFICATION</scope>
</reference>
<feature type="region of interest" description="Disordered" evidence="1">
    <location>
        <begin position="1"/>
        <end position="38"/>
    </location>
</feature>
<organism evidence="2 3">
    <name type="scientific">Gossypium hirsutum</name>
    <name type="common">Upland cotton</name>
    <name type="synonym">Gossypium mexicanum</name>
    <dbReference type="NCBI Taxonomy" id="3635"/>
    <lineage>
        <taxon>Eukaryota</taxon>
        <taxon>Viridiplantae</taxon>
        <taxon>Streptophyta</taxon>
        <taxon>Embryophyta</taxon>
        <taxon>Tracheophyta</taxon>
        <taxon>Spermatophyta</taxon>
        <taxon>Magnoliopsida</taxon>
        <taxon>eudicotyledons</taxon>
        <taxon>Gunneridae</taxon>
        <taxon>Pentapetalae</taxon>
        <taxon>rosids</taxon>
        <taxon>malvids</taxon>
        <taxon>Malvales</taxon>
        <taxon>Malvaceae</taxon>
        <taxon>Malvoideae</taxon>
        <taxon>Gossypium</taxon>
    </lineage>
</organism>
<evidence type="ECO:0000313" key="2">
    <source>
        <dbReference type="Proteomes" id="UP000818029"/>
    </source>
</evidence>
<feature type="region of interest" description="Disordered" evidence="1">
    <location>
        <begin position="76"/>
        <end position="103"/>
    </location>
</feature>
<evidence type="ECO:0000313" key="3">
    <source>
        <dbReference type="RefSeq" id="XP_040966225.1"/>
    </source>
</evidence>
<feature type="compositionally biased region" description="Polar residues" evidence="1">
    <location>
        <begin position="14"/>
        <end position="36"/>
    </location>
</feature>
<protein>
    <submittedName>
        <fullName evidence="3">Uncharacterized protein</fullName>
    </submittedName>
</protein>
<name>A0ABM3BGP0_GOSHI</name>
<dbReference type="RefSeq" id="XP_040966225.1">
    <property type="nucleotide sequence ID" value="XM_041110291.1"/>
</dbReference>
<proteinExistence type="predicted"/>